<name>A0A8J6TJI6_9BACT</name>
<accession>A0A8J6TJI6</accession>
<evidence type="ECO:0000256" key="6">
    <source>
        <dbReference type="SAM" id="Phobius"/>
    </source>
</evidence>
<keyword evidence="3 6" id="KW-0812">Transmembrane</keyword>
<keyword evidence="4 6" id="KW-1133">Transmembrane helix</keyword>
<keyword evidence="5 6" id="KW-0472">Membrane</keyword>
<dbReference type="InterPro" id="IPR005171">
    <property type="entry name" value="Cyt_c_oxidase_su4_prok"/>
</dbReference>
<sequence>MRPLKNTDVHILSYKQLVAILSILLILTGTTVGVASIDLGAANIWAALGIAAIKSTFVLLYFMHLRYESRLLAGSLVLTLSVLAILIGFIFLDVAFR</sequence>
<evidence type="ECO:0000256" key="3">
    <source>
        <dbReference type="ARBA" id="ARBA00022692"/>
    </source>
</evidence>
<dbReference type="NCBIfam" id="TIGR02229">
    <property type="entry name" value="caa3_sub_IV"/>
    <property type="match status" value="1"/>
</dbReference>
<evidence type="ECO:0000256" key="1">
    <source>
        <dbReference type="ARBA" id="ARBA00004651"/>
    </source>
</evidence>
<reference evidence="7 8" key="1">
    <citation type="submission" date="2020-08" db="EMBL/GenBank/DDBJ databases">
        <title>Bridging the membrane lipid divide: bacteria of the FCB group superphylum have the potential to synthesize archaeal ether lipids.</title>
        <authorList>
            <person name="Villanueva L."/>
            <person name="Von Meijenfeldt F.A.B."/>
            <person name="Westbye A.B."/>
            <person name="Yadav S."/>
            <person name="Hopmans E.C."/>
            <person name="Dutilh B.E."/>
            <person name="Sinninghe Damste J.S."/>
        </authorList>
    </citation>
    <scope>NUCLEOTIDE SEQUENCE [LARGE SCALE GENOMIC DNA]</scope>
    <source>
        <strain evidence="7">NIOZ-UU17</strain>
    </source>
</reference>
<comment type="caution">
    <text evidence="7">The sequence shown here is derived from an EMBL/GenBank/DDBJ whole genome shotgun (WGS) entry which is preliminary data.</text>
</comment>
<feature type="transmembrane region" description="Helical" evidence="6">
    <location>
        <begin position="43"/>
        <end position="64"/>
    </location>
</feature>
<evidence type="ECO:0000256" key="4">
    <source>
        <dbReference type="ARBA" id="ARBA00022989"/>
    </source>
</evidence>
<dbReference type="Proteomes" id="UP000605201">
    <property type="component" value="Unassembled WGS sequence"/>
</dbReference>
<feature type="transmembrane region" description="Helical" evidence="6">
    <location>
        <begin position="12"/>
        <end position="37"/>
    </location>
</feature>
<protein>
    <submittedName>
        <fullName evidence="7">Cytochrome C oxidase subunit IV family protein</fullName>
    </submittedName>
</protein>
<keyword evidence="2" id="KW-1003">Cell membrane</keyword>
<comment type="subcellular location">
    <subcellularLocation>
        <location evidence="1">Cell membrane</location>
        <topology evidence="1">Multi-pass membrane protein</topology>
    </subcellularLocation>
</comment>
<dbReference type="Pfam" id="PF03626">
    <property type="entry name" value="COX4_pro"/>
    <property type="match status" value="1"/>
</dbReference>
<feature type="transmembrane region" description="Helical" evidence="6">
    <location>
        <begin position="71"/>
        <end position="92"/>
    </location>
</feature>
<dbReference type="InterPro" id="IPR011743">
    <property type="entry name" value="Caa3_sub_IV"/>
</dbReference>
<evidence type="ECO:0000256" key="2">
    <source>
        <dbReference type="ARBA" id="ARBA00022475"/>
    </source>
</evidence>
<dbReference type="EMBL" id="JACNIG010000098">
    <property type="protein sequence ID" value="MBC8430969.1"/>
    <property type="molecule type" value="Genomic_DNA"/>
</dbReference>
<evidence type="ECO:0000256" key="5">
    <source>
        <dbReference type="ARBA" id="ARBA00023136"/>
    </source>
</evidence>
<dbReference type="GO" id="GO:0005886">
    <property type="term" value="C:plasma membrane"/>
    <property type="evidence" value="ECO:0007669"/>
    <property type="project" value="UniProtKB-SubCell"/>
</dbReference>
<organism evidence="7 8">
    <name type="scientific">Candidatus Desulfatibia vada</name>
    <dbReference type="NCBI Taxonomy" id="2841696"/>
    <lineage>
        <taxon>Bacteria</taxon>
        <taxon>Pseudomonadati</taxon>
        <taxon>Thermodesulfobacteriota</taxon>
        <taxon>Desulfobacteria</taxon>
        <taxon>Desulfobacterales</taxon>
        <taxon>Desulfobacterales incertae sedis</taxon>
        <taxon>Candidatus Desulfatibia</taxon>
    </lineage>
</organism>
<dbReference type="AlphaFoldDB" id="A0A8J6TJI6"/>
<proteinExistence type="predicted"/>
<evidence type="ECO:0000313" key="8">
    <source>
        <dbReference type="Proteomes" id="UP000605201"/>
    </source>
</evidence>
<gene>
    <name evidence="7" type="ORF">H8D96_03520</name>
</gene>
<evidence type="ECO:0000313" key="7">
    <source>
        <dbReference type="EMBL" id="MBC8430969.1"/>
    </source>
</evidence>